<gene>
    <name evidence="1" type="ORF">AA23TX_02455</name>
</gene>
<evidence type="ECO:0000313" key="1">
    <source>
        <dbReference type="EMBL" id="VVJ17434.1"/>
    </source>
</evidence>
<keyword evidence="2" id="KW-1185">Reference proteome</keyword>
<protein>
    <submittedName>
        <fullName evidence="1">Uncharacterized protein</fullName>
    </submittedName>
</protein>
<dbReference type="Pfam" id="PF19383">
    <property type="entry name" value="DUF5958"/>
    <property type="match status" value="1"/>
</dbReference>
<reference evidence="1 2" key="1">
    <citation type="submission" date="2019-09" db="EMBL/GenBank/DDBJ databases">
        <authorList>
            <person name="Leyn A S."/>
        </authorList>
    </citation>
    <scope>NUCLEOTIDE SEQUENCE [LARGE SCALE GENOMIC DNA]</scope>
    <source>
        <strain evidence="1">AA231_1</strain>
    </source>
</reference>
<accession>A0A6I8LIR2</accession>
<dbReference type="EMBL" id="CABVGP010000001">
    <property type="protein sequence ID" value="VVJ17434.1"/>
    <property type="molecule type" value="Genomic_DNA"/>
</dbReference>
<dbReference type="InterPro" id="IPR046002">
    <property type="entry name" value="DUF5958"/>
</dbReference>
<organism evidence="1 2">
    <name type="scientific">Amycolatopsis camponoti</name>
    <dbReference type="NCBI Taxonomy" id="2606593"/>
    <lineage>
        <taxon>Bacteria</taxon>
        <taxon>Bacillati</taxon>
        <taxon>Actinomycetota</taxon>
        <taxon>Actinomycetes</taxon>
        <taxon>Pseudonocardiales</taxon>
        <taxon>Pseudonocardiaceae</taxon>
        <taxon>Amycolatopsis</taxon>
    </lineage>
</organism>
<sequence>MHERAIIINELAQGRRSTAFGVGWFSAVAGSEQLAVLEEIAGYCIQARATTDDVQEAIRRAELKPTYTPAVLAVRGPVHVQLPKITILPAAERVKAFRLLIALLGIADGRRRAVFCSQGCSHSWHRLGSTLAG</sequence>
<proteinExistence type="predicted"/>
<dbReference type="RefSeq" id="WP_155542609.1">
    <property type="nucleotide sequence ID" value="NZ_CABVGP010000001.1"/>
</dbReference>
<dbReference type="Proteomes" id="UP000399805">
    <property type="component" value="Unassembled WGS sequence"/>
</dbReference>
<evidence type="ECO:0000313" key="2">
    <source>
        <dbReference type="Proteomes" id="UP000399805"/>
    </source>
</evidence>
<dbReference type="AlphaFoldDB" id="A0A6I8LIR2"/>
<name>A0A6I8LIR2_9PSEU</name>